<dbReference type="SUPFAM" id="SSF48452">
    <property type="entry name" value="TPR-like"/>
    <property type="match status" value="1"/>
</dbReference>
<dbReference type="Pfam" id="PF00196">
    <property type="entry name" value="GerE"/>
    <property type="match status" value="1"/>
</dbReference>
<accession>A0ABT9PDS3</accession>
<dbReference type="PANTHER" id="PTHR16305">
    <property type="entry name" value="TESTICULAR SOLUBLE ADENYLYL CYCLASE"/>
    <property type="match status" value="1"/>
</dbReference>
<keyword evidence="1" id="KW-0547">Nucleotide-binding</keyword>
<dbReference type="Pfam" id="PF13191">
    <property type="entry name" value="AAA_16"/>
    <property type="match status" value="1"/>
</dbReference>
<evidence type="ECO:0000256" key="2">
    <source>
        <dbReference type="ARBA" id="ARBA00022840"/>
    </source>
</evidence>
<sequence length="936" mass="100615">MAGSVVASPVMVGRDEFLTLGGRRLAEAGQGRGELLFVTGEAGIGKTRLLGALTRQARTQGFAVTRAAAFPADTESSAGLLLDLAGEVGDRSLGRRLTERIRALAAAPATGGDAHHHRRLLVADLTALLLEPRPDGPHLIVLDDLHWADAVSLDVLGRLAPRLSTRPLLIAAAYRSDELPSRRSLRELRARLLAQRQAEEIRLPRLDRSQVGTLTGAVLGGPVPALLVEALHRRSDGIPLHVEELLAAGSSADRIDRVPVPDTLGEAVLSRVRQLSAATRHVARAASVIGRSFGFDLLVVVTGVGEQAVAAALRELRAAHLVLAGTDDATFDFRHALIRDAIYDDTDLPARRLLHARVAEAAPGLPAAVVSAHFELAGNPPRTFRFALAAAREAAAVSAHREALELYRRAVRNTPADWPDRVALLAALADEAAAVDENVEAAATYEKAHHLALEQDDPQAAAGIVPRLVAVGHLLGSPLRERVARLRDAERRLDEAGLAAPAERAALCSGTAAAYMLDRRLDEAIAEGECSRSGARAAKGDVGLNTAVTLGSVMVFAGRPGEGWPLLESSITRARDTHREAETARGYRMLASTASVVVEYDRADRFLRDGIAYAETVEMWNHRHYLAAHLAHVRWATGDWDAAEREARQALADGRGGITTRITAQYVLGYLAFGRGSWTSAQALLGEALSRGRDMAELQRFSPPLWGLAEMARCQGSLPSCVELCEQGYRASAEVNDAAYLFPFLLTGTRAHLALGQEGAAEDFAGRVGEVLLSRSVPGTLPAIAHARALLRLAAGDLSEQPMVDVVRTWSERRRFWESTWGLGDLAEIATRRRRRAEASRYREEIRVRAAATGATVFPAVASPRPGQPWHPLTAREFEVARLIADGLTNRQIAERLVVAPKTVSAHVEHILTKLGVGRRTEIAVWAAGVSAPASR</sequence>
<dbReference type="SUPFAM" id="SSF46894">
    <property type="entry name" value="C-terminal effector domain of the bipartite response regulators"/>
    <property type="match status" value="1"/>
</dbReference>
<dbReference type="InterPro" id="IPR036388">
    <property type="entry name" value="WH-like_DNA-bd_sf"/>
</dbReference>
<dbReference type="EMBL" id="JAUSQZ010000001">
    <property type="protein sequence ID" value="MDP9830135.1"/>
    <property type="molecule type" value="Genomic_DNA"/>
</dbReference>
<dbReference type="InterPro" id="IPR027417">
    <property type="entry name" value="P-loop_NTPase"/>
</dbReference>
<dbReference type="RefSeq" id="WP_307249024.1">
    <property type="nucleotide sequence ID" value="NZ_JAUSQZ010000001.1"/>
</dbReference>
<keyword evidence="5" id="KW-1185">Reference proteome</keyword>
<keyword evidence="4" id="KW-0238">DNA-binding</keyword>
<dbReference type="PROSITE" id="PS50043">
    <property type="entry name" value="HTH_LUXR_2"/>
    <property type="match status" value="1"/>
</dbReference>
<organism evidence="4 5">
    <name type="scientific">Kineosporia succinea</name>
    <dbReference type="NCBI Taxonomy" id="84632"/>
    <lineage>
        <taxon>Bacteria</taxon>
        <taxon>Bacillati</taxon>
        <taxon>Actinomycetota</taxon>
        <taxon>Actinomycetes</taxon>
        <taxon>Kineosporiales</taxon>
        <taxon>Kineosporiaceae</taxon>
        <taxon>Kineosporia</taxon>
    </lineage>
</organism>
<dbReference type="SMART" id="SM00421">
    <property type="entry name" value="HTH_LUXR"/>
    <property type="match status" value="1"/>
</dbReference>
<dbReference type="GO" id="GO:0003677">
    <property type="term" value="F:DNA binding"/>
    <property type="evidence" value="ECO:0007669"/>
    <property type="project" value="UniProtKB-KW"/>
</dbReference>
<name>A0ABT9PDS3_9ACTN</name>
<dbReference type="PROSITE" id="PS00622">
    <property type="entry name" value="HTH_LUXR_1"/>
    <property type="match status" value="1"/>
</dbReference>
<comment type="caution">
    <text evidence="4">The sequence shown here is derived from an EMBL/GenBank/DDBJ whole genome shotgun (WGS) entry which is preliminary data.</text>
</comment>
<dbReference type="InterPro" id="IPR011990">
    <property type="entry name" value="TPR-like_helical_dom_sf"/>
</dbReference>
<dbReference type="PRINTS" id="PR00038">
    <property type="entry name" value="HTHLUXR"/>
</dbReference>
<dbReference type="Gene3D" id="1.25.40.10">
    <property type="entry name" value="Tetratricopeptide repeat domain"/>
    <property type="match status" value="1"/>
</dbReference>
<dbReference type="SUPFAM" id="SSF52540">
    <property type="entry name" value="P-loop containing nucleoside triphosphate hydrolases"/>
    <property type="match status" value="1"/>
</dbReference>
<reference evidence="4 5" key="1">
    <citation type="submission" date="2023-07" db="EMBL/GenBank/DDBJ databases">
        <title>Sequencing the genomes of 1000 actinobacteria strains.</title>
        <authorList>
            <person name="Klenk H.-P."/>
        </authorList>
    </citation>
    <scope>NUCLEOTIDE SEQUENCE [LARGE SCALE GENOMIC DNA]</scope>
    <source>
        <strain evidence="4 5">DSM 44388</strain>
    </source>
</reference>
<evidence type="ECO:0000259" key="3">
    <source>
        <dbReference type="PROSITE" id="PS50043"/>
    </source>
</evidence>
<dbReference type="Proteomes" id="UP001235712">
    <property type="component" value="Unassembled WGS sequence"/>
</dbReference>
<dbReference type="InterPro" id="IPR041664">
    <property type="entry name" value="AAA_16"/>
</dbReference>
<evidence type="ECO:0000313" key="4">
    <source>
        <dbReference type="EMBL" id="MDP9830135.1"/>
    </source>
</evidence>
<dbReference type="Gene3D" id="1.10.10.10">
    <property type="entry name" value="Winged helix-like DNA-binding domain superfamily/Winged helix DNA-binding domain"/>
    <property type="match status" value="1"/>
</dbReference>
<protein>
    <submittedName>
        <fullName evidence="4">DNA-binding CsgD family transcriptional regulator/tetratricopeptide (TPR) repeat protein</fullName>
    </submittedName>
</protein>
<dbReference type="CDD" id="cd06170">
    <property type="entry name" value="LuxR_C_like"/>
    <property type="match status" value="1"/>
</dbReference>
<dbReference type="PANTHER" id="PTHR16305:SF35">
    <property type="entry name" value="TRANSCRIPTIONAL ACTIVATOR DOMAIN"/>
    <property type="match status" value="1"/>
</dbReference>
<dbReference type="InterPro" id="IPR016032">
    <property type="entry name" value="Sig_transdc_resp-reg_C-effctor"/>
</dbReference>
<evidence type="ECO:0000256" key="1">
    <source>
        <dbReference type="ARBA" id="ARBA00022741"/>
    </source>
</evidence>
<feature type="domain" description="HTH luxR-type" evidence="3">
    <location>
        <begin position="866"/>
        <end position="931"/>
    </location>
</feature>
<proteinExistence type="predicted"/>
<evidence type="ECO:0000313" key="5">
    <source>
        <dbReference type="Proteomes" id="UP001235712"/>
    </source>
</evidence>
<gene>
    <name evidence="4" type="ORF">J2S57_005884</name>
</gene>
<dbReference type="InterPro" id="IPR000792">
    <property type="entry name" value="Tscrpt_reg_LuxR_C"/>
</dbReference>
<keyword evidence="2" id="KW-0067">ATP-binding</keyword>